<dbReference type="RefSeq" id="WP_090611366.1">
    <property type="nucleotide sequence ID" value="NZ_CP067126.1"/>
</dbReference>
<accession>A0A1H8HC36</accession>
<evidence type="ECO:0000313" key="3">
    <source>
        <dbReference type="EMBL" id="SEN53796.1"/>
    </source>
</evidence>
<dbReference type="SUPFAM" id="SSF53850">
    <property type="entry name" value="Periplasmic binding protein-like II"/>
    <property type="match status" value="1"/>
</dbReference>
<protein>
    <submittedName>
        <fullName evidence="3">Putative spermidine/putrescine transport system substrate-binding protein</fullName>
    </submittedName>
</protein>
<dbReference type="OrthoDB" id="9815444at2"/>
<dbReference type="STRING" id="34002.SAMN04489859_100915"/>
<dbReference type="CDD" id="cd13589">
    <property type="entry name" value="PBP2_polyamine_RpCGA009"/>
    <property type="match status" value="1"/>
</dbReference>
<evidence type="ECO:0000256" key="2">
    <source>
        <dbReference type="SAM" id="SignalP"/>
    </source>
</evidence>
<reference evidence="3 4" key="1">
    <citation type="submission" date="2016-10" db="EMBL/GenBank/DDBJ databases">
        <authorList>
            <person name="de Groot N.N."/>
        </authorList>
    </citation>
    <scope>NUCLEOTIDE SEQUENCE [LARGE SCALE GENOMIC DNA]</scope>
    <source>
        <strain evidence="3 4">DSM 8512</strain>
    </source>
</reference>
<name>A0A1H8HC36_9RHOB</name>
<dbReference type="EMBL" id="FODE01000009">
    <property type="protein sequence ID" value="SEN53796.1"/>
    <property type="molecule type" value="Genomic_DNA"/>
</dbReference>
<dbReference type="InterPro" id="IPR006059">
    <property type="entry name" value="SBP"/>
</dbReference>
<feature type="chain" id="PRO_5011554000" evidence="2">
    <location>
        <begin position="21"/>
        <end position="358"/>
    </location>
</feature>
<dbReference type="PANTHER" id="PTHR30222:SF2">
    <property type="entry name" value="ABC TRANSPORTER SUBSTRATE-BINDING PROTEIN"/>
    <property type="match status" value="1"/>
</dbReference>
<dbReference type="Proteomes" id="UP000199054">
    <property type="component" value="Unassembled WGS sequence"/>
</dbReference>
<organism evidence="3 4">
    <name type="scientific">Paracoccus alcaliphilus</name>
    <dbReference type="NCBI Taxonomy" id="34002"/>
    <lineage>
        <taxon>Bacteria</taxon>
        <taxon>Pseudomonadati</taxon>
        <taxon>Pseudomonadota</taxon>
        <taxon>Alphaproteobacteria</taxon>
        <taxon>Rhodobacterales</taxon>
        <taxon>Paracoccaceae</taxon>
        <taxon>Paracoccus</taxon>
    </lineage>
</organism>
<feature type="signal peptide" evidence="2">
    <location>
        <begin position="1"/>
        <end position="20"/>
    </location>
</feature>
<keyword evidence="1 2" id="KW-0732">Signal</keyword>
<dbReference type="PANTHER" id="PTHR30222">
    <property type="entry name" value="SPERMIDINE/PUTRESCINE-BINDING PERIPLASMIC PROTEIN"/>
    <property type="match status" value="1"/>
</dbReference>
<proteinExistence type="predicted"/>
<dbReference type="Pfam" id="PF13416">
    <property type="entry name" value="SBP_bac_8"/>
    <property type="match status" value="1"/>
</dbReference>
<sequence length="358" mass="38855">MRNILLISAAFLGGALGASAQQLNVLSYGGAFEASQVKAYNEPFAQKTGMRVNMMAADDPGAVIKAQAEAGNVSVDVVDLATSDVVRLCDEGILMEIDPAILPAGDDGTPAEEDFFDGALVECGVANILWGNVIGYDTRQFGDNPPTKAADFFDLETYPGKRSLPRLARRTLYLALIADGASPDEIYDLLATPEGVDRAFAKLDTIKRDVVWWEAGAQPVQLLADGEVAMATAYNGRLFDAMVSDGQAIEIIWDAQYMEMDLFAIPKDAPNPEAAMEYLLFATDTQRLADQARYIAYGPARKSSAALVGLFQDGETEMAPHMPTNPDNMNNAVMDDPEFWADNENQLNERFNSWLASN</sequence>
<evidence type="ECO:0000313" key="4">
    <source>
        <dbReference type="Proteomes" id="UP000199054"/>
    </source>
</evidence>
<dbReference type="AlphaFoldDB" id="A0A1H8HC36"/>
<evidence type="ECO:0000256" key="1">
    <source>
        <dbReference type="ARBA" id="ARBA00022729"/>
    </source>
</evidence>
<gene>
    <name evidence="3" type="ORF">SAMN04489859_100915</name>
</gene>
<dbReference type="Gene3D" id="3.40.190.10">
    <property type="entry name" value="Periplasmic binding protein-like II"/>
    <property type="match status" value="2"/>
</dbReference>
<keyword evidence="4" id="KW-1185">Reference proteome</keyword>